<dbReference type="RefSeq" id="WP_095415316.1">
    <property type="nucleotide sequence ID" value="NZ_CP018477.1"/>
</dbReference>
<dbReference type="InterPro" id="IPR013785">
    <property type="entry name" value="Aldolase_TIM"/>
</dbReference>
<organism evidence="8 9">
    <name type="scientific">Thermogutta terrifontis</name>
    <dbReference type="NCBI Taxonomy" id="1331910"/>
    <lineage>
        <taxon>Bacteria</taxon>
        <taxon>Pseudomonadati</taxon>
        <taxon>Planctomycetota</taxon>
        <taxon>Planctomycetia</taxon>
        <taxon>Pirellulales</taxon>
        <taxon>Thermoguttaceae</taxon>
        <taxon>Thermogutta</taxon>
    </lineage>
</organism>
<dbReference type="InterPro" id="IPR007197">
    <property type="entry name" value="rSAM"/>
</dbReference>
<evidence type="ECO:0000256" key="1">
    <source>
        <dbReference type="ARBA" id="ARBA00001966"/>
    </source>
</evidence>
<sequence>MTQSTAPQFTQRFADYSWKDIQHSPLMLYYEVTQACDLVCKHCRASAQPSAHPEELSSDEAQALIREASLFPKKPNIVFTGGDPLKRPDIFDLIAFAKECGLNVALTPSATPLATASALKRAKDAGVTALGVSLDGADAATHDAFRGWQGSFDRTMEILAAGRDLGFYLQVNTTITKRNVGQVEAMAELLNDQGIHMWSVFFLVPVGRGAFEQRIAPEEYEQVFKILWEQAQTRPYAIKTTEAPHYRRFVLEELRHLPEEKVSPRAVQLAKRLTLGVGDGKGIMFVGHTGEIYPAGFLPIQCGRFPKDSIVKTYQEHEVFRALRNPNLLGGKCGVCRYRYVCGGSRARSYAVTGDYLAPEPDCVFFSDTEVPFQPY</sequence>
<keyword evidence="2" id="KW-0004">4Fe-4S</keyword>
<keyword evidence="9" id="KW-1185">Reference proteome</keyword>
<dbReference type="PANTHER" id="PTHR11228">
    <property type="entry name" value="RADICAL SAM DOMAIN PROTEIN"/>
    <property type="match status" value="1"/>
</dbReference>
<dbReference type="InterPro" id="IPR006638">
    <property type="entry name" value="Elp3/MiaA/NifB-like_rSAM"/>
</dbReference>
<dbReference type="SFLD" id="SFLDG01067">
    <property type="entry name" value="SPASM/twitch_domain_containing"/>
    <property type="match status" value="1"/>
</dbReference>
<feature type="domain" description="Radical SAM core" evidence="7">
    <location>
        <begin position="22"/>
        <end position="237"/>
    </location>
</feature>
<comment type="cofactor">
    <cofactor evidence="1">
        <name>[4Fe-4S] cluster</name>
        <dbReference type="ChEBI" id="CHEBI:49883"/>
    </cofactor>
</comment>
<keyword evidence="5" id="KW-0408">Iron</keyword>
<dbReference type="Gene3D" id="3.20.20.70">
    <property type="entry name" value="Aldolase class I"/>
    <property type="match status" value="1"/>
</dbReference>
<keyword evidence="6" id="KW-0411">Iron-sulfur</keyword>
<evidence type="ECO:0000256" key="2">
    <source>
        <dbReference type="ARBA" id="ARBA00022485"/>
    </source>
</evidence>
<dbReference type="Pfam" id="PF04055">
    <property type="entry name" value="Radical_SAM"/>
    <property type="match status" value="1"/>
</dbReference>
<proteinExistence type="predicted"/>
<dbReference type="SFLD" id="SFLDS00029">
    <property type="entry name" value="Radical_SAM"/>
    <property type="match status" value="1"/>
</dbReference>
<gene>
    <name evidence="8" type="ORF">THTE_2582</name>
</gene>
<dbReference type="CDD" id="cd01335">
    <property type="entry name" value="Radical_SAM"/>
    <property type="match status" value="1"/>
</dbReference>
<dbReference type="PROSITE" id="PS51918">
    <property type="entry name" value="RADICAL_SAM"/>
    <property type="match status" value="1"/>
</dbReference>
<keyword evidence="4" id="KW-0479">Metal-binding</keyword>
<evidence type="ECO:0000256" key="4">
    <source>
        <dbReference type="ARBA" id="ARBA00022723"/>
    </source>
</evidence>
<dbReference type="GO" id="GO:0051539">
    <property type="term" value="F:4 iron, 4 sulfur cluster binding"/>
    <property type="evidence" value="ECO:0007669"/>
    <property type="project" value="UniProtKB-KW"/>
</dbReference>
<dbReference type="AlphaFoldDB" id="A0A286RGT7"/>
<reference evidence="8 9" key="1">
    <citation type="journal article" name="Front. Microbiol.">
        <title>Sugar Metabolism of the First Thermophilic Planctomycete Thermogutta terrifontis: Comparative Genomic and Transcriptomic Approaches.</title>
        <authorList>
            <person name="Elcheninov A.G."/>
            <person name="Menzel P."/>
            <person name="Gudbergsdottir S.R."/>
            <person name="Slesarev A.I."/>
            <person name="Kadnikov V.V."/>
            <person name="Krogh A."/>
            <person name="Bonch-Osmolovskaya E.A."/>
            <person name="Peng X."/>
            <person name="Kublanov I.V."/>
        </authorList>
    </citation>
    <scope>NUCLEOTIDE SEQUENCE [LARGE SCALE GENOMIC DNA]</scope>
    <source>
        <strain evidence="8 9">R1</strain>
    </source>
</reference>
<evidence type="ECO:0000256" key="6">
    <source>
        <dbReference type="ARBA" id="ARBA00023014"/>
    </source>
</evidence>
<dbReference type="GO" id="GO:0003824">
    <property type="term" value="F:catalytic activity"/>
    <property type="evidence" value="ECO:0007669"/>
    <property type="project" value="InterPro"/>
</dbReference>
<dbReference type="SUPFAM" id="SSF102114">
    <property type="entry name" value="Radical SAM enzymes"/>
    <property type="match status" value="1"/>
</dbReference>
<accession>A0A286RGT7</accession>
<dbReference type="KEGG" id="ttf:THTE_2582"/>
<dbReference type="InterPro" id="IPR058240">
    <property type="entry name" value="rSAM_sf"/>
</dbReference>
<dbReference type="EMBL" id="CP018477">
    <property type="protein sequence ID" value="ASV75184.1"/>
    <property type="molecule type" value="Genomic_DNA"/>
</dbReference>
<dbReference type="SFLD" id="SFLDG01386">
    <property type="entry name" value="main_SPASM_domain-containing"/>
    <property type="match status" value="1"/>
</dbReference>
<dbReference type="InterPro" id="IPR017200">
    <property type="entry name" value="PqqE-like"/>
</dbReference>
<dbReference type="SMART" id="SM00729">
    <property type="entry name" value="Elp3"/>
    <property type="match status" value="1"/>
</dbReference>
<protein>
    <submittedName>
        <fullName evidence="8">Radical SAM domain heme biosynthesis protein</fullName>
    </submittedName>
</protein>
<evidence type="ECO:0000313" key="8">
    <source>
        <dbReference type="EMBL" id="ASV75184.1"/>
    </source>
</evidence>
<dbReference type="GO" id="GO:0046872">
    <property type="term" value="F:metal ion binding"/>
    <property type="evidence" value="ECO:0007669"/>
    <property type="project" value="UniProtKB-KW"/>
</dbReference>
<dbReference type="OrthoDB" id="9782387at2"/>
<name>A0A286RGT7_9BACT</name>
<dbReference type="PANTHER" id="PTHR11228:SF34">
    <property type="entry name" value="TUNGSTEN-CONTAINING ALDEHYDE FERREDOXIN OXIDOREDUCTASE COFACTOR MODIFYING PROTEIN"/>
    <property type="match status" value="1"/>
</dbReference>
<evidence type="ECO:0000256" key="5">
    <source>
        <dbReference type="ARBA" id="ARBA00023004"/>
    </source>
</evidence>
<keyword evidence="3" id="KW-0949">S-adenosyl-L-methionine</keyword>
<dbReference type="CDD" id="cd21123">
    <property type="entry name" value="SPASM_MftC-like"/>
    <property type="match status" value="1"/>
</dbReference>
<dbReference type="NCBIfam" id="TIGR04053">
    <property type="entry name" value="TIGR04053 family radical SAM/SPASM domain-containing protein"/>
    <property type="match status" value="1"/>
</dbReference>
<dbReference type="InterPro" id="IPR050377">
    <property type="entry name" value="Radical_SAM_PqqE_MftC-like"/>
</dbReference>
<dbReference type="PIRSF" id="PIRSF037420">
    <property type="entry name" value="PQQ_syn_pqqE"/>
    <property type="match status" value="1"/>
</dbReference>
<dbReference type="Proteomes" id="UP000215086">
    <property type="component" value="Chromosome"/>
</dbReference>
<evidence type="ECO:0000313" key="9">
    <source>
        <dbReference type="Proteomes" id="UP000215086"/>
    </source>
</evidence>
<evidence type="ECO:0000259" key="7">
    <source>
        <dbReference type="PROSITE" id="PS51918"/>
    </source>
</evidence>
<evidence type="ECO:0000256" key="3">
    <source>
        <dbReference type="ARBA" id="ARBA00022691"/>
    </source>
</evidence>